<evidence type="ECO:0000313" key="2">
    <source>
        <dbReference type="Proteomes" id="UP000032544"/>
    </source>
</evidence>
<keyword evidence="2" id="KW-1185">Reference proteome</keyword>
<dbReference type="OrthoDB" id="631303at2"/>
<reference evidence="1 2" key="1">
    <citation type="submission" date="2014-09" db="EMBL/GenBank/DDBJ databases">
        <title>Draft Genome Sequence of Draconibacterium sp. JN14CK-3.</title>
        <authorList>
            <person name="Dong C."/>
            <person name="Lai Q."/>
            <person name="Shao Z."/>
        </authorList>
    </citation>
    <scope>NUCLEOTIDE SEQUENCE [LARGE SCALE GENOMIC DNA]</scope>
    <source>
        <strain evidence="1 2">JN14CK-3</strain>
    </source>
</reference>
<gene>
    <name evidence="1" type="ORF">LH29_01855</name>
</gene>
<name>A0A0D8JEN0_9BACT</name>
<comment type="caution">
    <text evidence="1">The sequence shown here is derived from an EMBL/GenBank/DDBJ whole genome shotgun (WGS) entry which is preliminary data.</text>
</comment>
<protein>
    <submittedName>
        <fullName evidence="1">Uncharacterized protein</fullName>
    </submittedName>
</protein>
<proteinExistence type="predicted"/>
<dbReference type="RefSeq" id="WP_045025840.1">
    <property type="nucleotide sequence ID" value="NZ_JRHC01000001.1"/>
</dbReference>
<dbReference type="Proteomes" id="UP000032544">
    <property type="component" value="Unassembled WGS sequence"/>
</dbReference>
<dbReference type="AlphaFoldDB" id="A0A0D8JEN0"/>
<dbReference type="STRING" id="1544798.LH29_01855"/>
<sequence length="437" mass="50789">MVKHCQSVKNFQLIPEKVMACVEEIEKKIKGDISGYKRDYLLETISAVATRQRKNDNGEYLPAQIQKSYLKKLIPQGDKYLDGLVNTNIIRRSGQYTPGERSFEYSIEPNFKSPYARLPLTNAKLIRRLQVVYNNKKTKNSKSVRGRSEQVKYLRKLTMTEDVFDAIERHYSYKQTDSYNYALASATKIQNRSFSFSVDKTSQRFHSNITNMPKILIPYLRINGKSLNEADVNNCQPYLTAGLLKHPQRFAEFTLDEDLFMMLNSLVVPDNQDVKTYTSLTTKGEIYEFLRDHAWQRGIPLSNDPEDARSQVKKELFRIMFGLSYVPAEKSGNRIQREMTLLFKEKFPTVWNLFSQIKGDYHIYNRFAILLQRVESHIILDIVAKEIENQKLGPFLTKHDSVFLVDNVEAVEEILTNSFQNFTGFSPKISINRHKEV</sequence>
<organism evidence="1 2">
    <name type="scientific">Draconibacterium sediminis</name>
    <dbReference type="NCBI Taxonomy" id="1544798"/>
    <lineage>
        <taxon>Bacteria</taxon>
        <taxon>Pseudomonadati</taxon>
        <taxon>Bacteroidota</taxon>
        <taxon>Bacteroidia</taxon>
        <taxon>Marinilabiliales</taxon>
        <taxon>Prolixibacteraceae</taxon>
        <taxon>Draconibacterium</taxon>
    </lineage>
</organism>
<evidence type="ECO:0000313" key="1">
    <source>
        <dbReference type="EMBL" id="KJF44283.1"/>
    </source>
</evidence>
<dbReference type="EMBL" id="JRHC01000001">
    <property type="protein sequence ID" value="KJF44283.1"/>
    <property type="molecule type" value="Genomic_DNA"/>
</dbReference>
<accession>A0A0D8JEN0</accession>